<organism evidence="1">
    <name type="scientific">bioreactor metagenome</name>
    <dbReference type="NCBI Taxonomy" id="1076179"/>
    <lineage>
        <taxon>unclassified sequences</taxon>
        <taxon>metagenomes</taxon>
        <taxon>ecological metagenomes</taxon>
    </lineage>
</organism>
<proteinExistence type="predicted"/>
<evidence type="ECO:0000313" key="1">
    <source>
        <dbReference type="EMBL" id="MPN55440.1"/>
    </source>
</evidence>
<accession>A0A645IX16</accession>
<reference evidence="1" key="1">
    <citation type="submission" date="2019-08" db="EMBL/GenBank/DDBJ databases">
        <authorList>
            <person name="Kucharzyk K."/>
            <person name="Murdoch R.W."/>
            <person name="Higgins S."/>
            <person name="Loffler F."/>
        </authorList>
    </citation>
    <scope>NUCLEOTIDE SEQUENCE</scope>
</reference>
<name>A0A645IX16_9ZZZZ</name>
<comment type="caution">
    <text evidence="1">The sequence shown here is derived from an EMBL/GenBank/DDBJ whole genome shotgun (WGS) entry which is preliminary data.</text>
</comment>
<gene>
    <name evidence="1" type="ORF">SDC9_203122</name>
</gene>
<dbReference type="EMBL" id="VSSQ01124687">
    <property type="protein sequence ID" value="MPN55440.1"/>
    <property type="molecule type" value="Genomic_DNA"/>
</dbReference>
<sequence length="66" mass="7141">MNEQKALVVLGIAEAVVDQVPVESVRPPLPRMATVAALPSLQADPAIVEIEFAFSDQGHCWFGPQR</sequence>
<protein>
    <submittedName>
        <fullName evidence="1">Uncharacterized protein</fullName>
    </submittedName>
</protein>
<dbReference type="AlphaFoldDB" id="A0A645IX16"/>